<dbReference type="CDD" id="cd03784">
    <property type="entry name" value="GT1_Gtf-like"/>
    <property type="match status" value="1"/>
</dbReference>
<reference evidence="7" key="1">
    <citation type="submission" date="2023-10" db="EMBL/GenBank/DDBJ databases">
        <authorList>
            <person name="Domelevo Entfellner J.-B."/>
        </authorList>
    </citation>
    <scope>NUCLEOTIDE SEQUENCE</scope>
</reference>
<dbReference type="PROSITE" id="PS00375">
    <property type="entry name" value="UDPGT"/>
    <property type="match status" value="1"/>
</dbReference>
<evidence type="ECO:0000256" key="2">
    <source>
        <dbReference type="ARBA" id="ARBA00022676"/>
    </source>
</evidence>
<dbReference type="Proteomes" id="UP001189624">
    <property type="component" value="Chromosome 1"/>
</dbReference>
<name>A0AA86RS88_9FABA</name>
<dbReference type="SUPFAM" id="SSF53756">
    <property type="entry name" value="UDP-Glycosyltransferase/glycogen phosphorylase"/>
    <property type="match status" value="1"/>
</dbReference>
<evidence type="ECO:0000256" key="3">
    <source>
        <dbReference type="ARBA" id="ARBA00022679"/>
    </source>
</evidence>
<evidence type="ECO:0000256" key="1">
    <source>
        <dbReference type="ARBA" id="ARBA00009995"/>
    </source>
</evidence>
<feature type="domain" description="Tudor" evidence="6">
    <location>
        <begin position="240"/>
        <end position="305"/>
    </location>
</feature>
<dbReference type="EMBL" id="OY731398">
    <property type="protein sequence ID" value="CAJ1781505.1"/>
    <property type="molecule type" value="Genomic_DNA"/>
</dbReference>
<protein>
    <recommendedName>
        <fullName evidence="5">Glycosyltransferase</fullName>
        <ecNumber evidence="5">2.4.1.-</ecNumber>
    </recommendedName>
</protein>
<dbReference type="InterPro" id="IPR002213">
    <property type="entry name" value="UDP_glucos_trans"/>
</dbReference>
<keyword evidence="2 4" id="KW-0328">Glycosyltransferase</keyword>
<evidence type="ECO:0000313" key="7">
    <source>
        <dbReference type="EMBL" id="CAJ1781505.1"/>
    </source>
</evidence>
<dbReference type="InterPro" id="IPR002999">
    <property type="entry name" value="Tudor"/>
</dbReference>
<dbReference type="Pfam" id="PF26168">
    <property type="entry name" value="Glyco_transf_N"/>
    <property type="match status" value="1"/>
</dbReference>
<comment type="similarity">
    <text evidence="1 4">Belongs to the UDP-glycosyltransferase family.</text>
</comment>
<dbReference type="PANTHER" id="PTHR48047:SF51">
    <property type="entry name" value="GLYCOSYLTRANSFERASE"/>
    <property type="match status" value="1"/>
</dbReference>
<dbReference type="InterPro" id="IPR035595">
    <property type="entry name" value="UDP_glycos_trans_CS"/>
</dbReference>
<dbReference type="GO" id="GO:0035251">
    <property type="term" value="F:UDP-glucosyltransferase activity"/>
    <property type="evidence" value="ECO:0007669"/>
    <property type="project" value="TreeGrafter"/>
</dbReference>
<organism evidence="7 8">
    <name type="scientific">Sphenostylis stenocarpa</name>
    <dbReference type="NCBI Taxonomy" id="92480"/>
    <lineage>
        <taxon>Eukaryota</taxon>
        <taxon>Viridiplantae</taxon>
        <taxon>Streptophyta</taxon>
        <taxon>Embryophyta</taxon>
        <taxon>Tracheophyta</taxon>
        <taxon>Spermatophyta</taxon>
        <taxon>Magnoliopsida</taxon>
        <taxon>eudicotyledons</taxon>
        <taxon>Gunneridae</taxon>
        <taxon>Pentapetalae</taxon>
        <taxon>rosids</taxon>
        <taxon>fabids</taxon>
        <taxon>Fabales</taxon>
        <taxon>Fabaceae</taxon>
        <taxon>Papilionoideae</taxon>
        <taxon>50 kb inversion clade</taxon>
        <taxon>NPAAA clade</taxon>
        <taxon>indigoferoid/millettioid clade</taxon>
        <taxon>Phaseoleae</taxon>
        <taxon>Sphenostylis</taxon>
    </lineage>
</organism>
<dbReference type="PANTHER" id="PTHR48047">
    <property type="entry name" value="GLYCOSYLTRANSFERASE"/>
    <property type="match status" value="1"/>
</dbReference>
<keyword evidence="3 4" id="KW-0808">Transferase</keyword>
<dbReference type="InterPro" id="IPR058980">
    <property type="entry name" value="Glyco_transf_N"/>
</dbReference>
<dbReference type="Pfam" id="PF00201">
    <property type="entry name" value="UDPGT"/>
    <property type="match status" value="1"/>
</dbReference>
<proteinExistence type="inferred from homology"/>
<evidence type="ECO:0000259" key="6">
    <source>
        <dbReference type="PROSITE" id="PS50304"/>
    </source>
</evidence>
<evidence type="ECO:0000256" key="4">
    <source>
        <dbReference type="RuleBase" id="RU003718"/>
    </source>
</evidence>
<evidence type="ECO:0000256" key="5">
    <source>
        <dbReference type="RuleBase" id="RU362057"/>
    </source>
</evidence>
<evidence type="ECO:0000313" key="8">
    <source>
        <dbReference type="Proteomes" id="UP001189624"/>
    </source>
</evidence>
<accession>A0AA86RS88</accession>
<dbReference type="EC" id="2.4.1.-" evidence="5"/>
<dbReference type="FunFam" id="3.40.50.2000:FF:000107">
    <property type="entry name" value="Glycosyltransferase"/>
    <property type="match status" value="1"/>
</dbReference>
<keyword evidence="8" id="KW-1185">Reference proteome</keyword>
<dbReference type="Gene3D" id="3.40.50.2000">
    <property type="entry name" value="Glycogen Phosphorylase B"/>
    <property type="match status" value="2"/>
</dbReference>
<gene>
    <name evidence="7" type="ORF">AYBTSS11_LOCUS99</name>
</gene>
<dbReference type="PROSITE" id="PS50304">
    <property type="entry name" value="TUDOR"/>
    <property type="match status" value="1"/>
</dbReference>
<dbReference type="Gramene" id="rna-AYBTSS11_LOCUS99">
    <property type="protein sequence ID" value="CAJ1781505.1"/>
    <property type="gene ID" value="gene-AYBTSS11_LOCUS99"/>
</dbReference>
<sequence length="469" mass="52911">MGIIPSDGTRSHVLLFPFMSKGHTIPLLHFAKMLLHRSISVTVVTTPANYPFIKESLTGTSASVVTLPFPPATNIPVGVESTDKLPSMSLFFEFATATSAMQPHFEHLLHTLPCVNFMVTDGFLWWTLDSATTFGIPRFVYYGMNCQSASLSIEAMREGILYGSQPDHELVVLTRFPWIRLCKEHFDPSFRNPNPSSLSHVFLMKLMLSSQRSHGMLVNSFYELESTFVDYLNAESSPKHWCVGPLCLAEWTPKVYSDEGGKPTWIRWLDQKLEEKCHVVYVAFGSQAEISPEQLEEIALGLEESEVSFLWVMRREGWVAPEGFEERVKGRGIVVREWVDQIEILMHGSVEGFVSHCGWNSVLESLCAGVPIVAWPIMAEQFLNAVMVEEDVKVGFRVETCDGSVRGFVKREELKKSLREMMKGEKGRKAREKMRRLAQMAKMATQVGGSSWSTLRSLLNETCPCPDKK</sequence>
<dbReference type="AlphaFoldDB" id="A0AA86RS88"/>